<feature type="compositionally biased region" description="Acidic residues" evidence="1">
    <location>
        <begin position="19"/>
        <end position="34"/>
    </location>
</feature>
<accession>A0A2N1NIQ9</accession>
<feature type="compositionally biased region" description="Polar residues" evidence="1">
    <location>
        <begin position="1"/>
        <end position="16"/>
    </location>
</feature>
<protein>
    <submittedName>
        <fullName evidence="2">Uncharacterized protein</fullName>
    </submittedName>
</protein>
<dbReference type="AlphaFoldDB" id="A0A2N1NIQ9"/>
<dbReference type="EMBL" id="LLXL01000346">
    <property type="protein sequence ID" value="PKK73797.1"/>
    <property type="molecule type" value="Genomic_DNA"/>
</dbReference>
<evidence type="ECO:0000313" key="2">
    <source>
        <dbReference type="EMBL" id="PKK73797.1"/>
    </source>
</evidence>
<sequence>MEFSDGSQFSDSQHTVPSEEGEEYPESQYEDDGVESQRYESQNEDGALTQHDGSQYEDGIYSQHNGSRSEDGAYSQHERSYYENGTNSHDGLLQDEEQGEINTQNGNGFYNNNVQSTNHQGEDDDVSTIGDELEENVADDVEMHDVNGIAN</sequence>
<comment type="caution">
    <text evidence="2">The sequence shown here is derived from an EMBL/GenBank/DDBJ whole genome shotgun (WGS) entry which is preliminary data.</text>
</comment>
<reference evidence="2 3" key="1">
    <citation type="submission" date="2016-04" db="EMBL/GenBank/DDBJ databases">
        <title>Genome analyses suggest a sexual origin of heterokaryosis in a supposedly ancient asexual fungus.</title>
        <authorList>
            <person name="Ropars J."/>
            <person name="Sedzielewska K."/>
            <person name="Noel J."/>
            <person name="Charron P."/>
            <person name="Farinelli L."/>
            <person name="Marton T."/>
            <person name="Kruger M."/>
            <person name="Pelin A."/>
            <person name="Brachmann A."/>
            <person name="Corradi N."/>
        </authorList>
    </citation>
    <scope>NUCLEOTIDE SEQUENCE [LARGE SCALE GENOMIC DNA]</scope>
    <source>
        <strain evidence="2 3">C2</strain>
    </source>
</reference>
<gene>
    <name evidence="2" type="ORF">RhiirC2_740141</name>
</gene>
<proteinExistence type="predicted"/>
<organism evidence="2 3">
    <name type="scientific">Rhizophagus irregularis</name>
    <dbReference type="NCBI Taxonomy" id="588596"/>
    <lineage>
        <taxon>Eukaryota</taxon>
        <taxon>Fungi</taxon>
        <taxon>Fungi incertae sedis</taxon>
        <taxon>Mucoromycota</taxon>
        <taxon>Glomeromycotina</taxon>
        <taxon>Glomeromycetes</taxon>
        <taxon>Glomerales</taxon>
        <taxon>Glomeraceae</taxon>
        <taxon>Rhizophagus</taxon>
    </lineage>
</organism>
<dbReference type="VEuPathDB" id="FungiDB:RhiirA1_169805"/>
<dbReference type="VEuPathDB" id="FungiDB:RhiirFUN_013514"/>
<feature type="compositionally biased region" description="Acidic residues" evidence="1">
    <location>
        <begin position="122"/>
        <end position="142"/>
    </location>
</feature>
<evidence type="ECO:0000313" key="3">
    <source>
        <dbReference type="Proteomes" id="UP000233469"/>
    </source>
</evidence>
<dbReference type="VEuPathDB" id="FungiDB:FUN_010480"/>
<feature type="region of interest" description="Disordered" evidence="1">
    <location>
        <begin position="1"/>
        <end position="151"/>
    </location>
</feature>
<reference evidence="2 3" key="2">
    <citation type="submission" date="2017-10" db="EMBL/GenBank/DDBJ databases">
        <title>Extensive intraspecific genome diversity in a model arbuscular mycorrhizal fungus.</title>
        <authorList>
            <person name="Chen E.C.H."/>
            <person name="Morin E."/>
            <person name="Baudet D."/>
            <person name="Noel J."/>
            <person name="Ndikumana S."/>
            <person name="Charron P."/>
            <person name="St-Onge C."/>
            <person name="Giorgi J."/>
            <person name="Grigoriev I.V."/>
            <person name="Roux C."/>
            <person name="Martin F.M."/>
            <person name="Corradi N."/>
        </authorList>
    </citation>
    <scope>NUCLEOTIDE SEQUENCE [LARGE SCALE GENOMIC DNA]</scope>
    <source>
        <strain evidence="2 3">C2</strain>
    </source>
</reference>
<dbReference type="Proteomes" id="UP000233469">
    <property type="component" value="Unassembled WGS sequence"/>
</dbReference>
<feature type="compositionally biased region" description="Basic and acidic residues" evidence="1">
    <location>
        <begin position="67"/>
        <end position="81"/>
    </location>
</feature>
<name>A0A2N1NIQ9_9GLOM</name>
<evidence type="ECO:0000256" key="1">
    <source>
        <dbReference type="SAM" id="MobiDB-lite"/>
    </source>
</evidence>
<feature type="compositionally biased region" description="Low complexity" evidence="1">
    <location>
        <begin position="102"/>
        <end position="113"/>
    </location>
</feature>